<evidence type="ECO:0000313" key="3">
    <source>
        <dbReference type="Proteomes" id="UP001139488"/>
    </source>
</evidence>
<evidence type="ECO:0000313" key="2">
    <source>
        <dbReference type="EMBL" id="MCJ2377017.1"/>
    </source>
</evidence>
<dbReference type="EMBL" id="JAJNNZ010000006">
    <property type="protein sequence ID" value="MCJ2377017.1"/>
    <property type="molecule type" value="Genomic_DNA"/>
</dbReference>
<dbReference type="Proteomes" id="UP001139488">
    <property type="component" value="Unassembled WGS sequence"/>
</dbReference>
<sequence>MTNPIDPRIAVSVSDLMSTKRCLGSLTLPPSNHIASRLAGGRLSGFRGRGLDFEEFRQYQPGDDVRNMDWLVTMKTDQPHIRIFQEEKDRSVLFCIDQSRHMFFSTMDTMKSVVAAHVLAACSWQVLGQGDRVGALVFGDNSTTWFPPKRTQGQLLNVFRTLEAQSLSLAKMAGTRKMASYSHHLNHALRRMSLQHPKGALIVMISDFSKFDSQSIRRVAQLKRHNDLMCIAVQDPMEQSLLVDETLCFSDGEYQVAVDSGFAAKIANYNSHWQKHRGEIKARLQSMGIPYVELDTSGDHLPQLKEQLHGGHYVKK</sequence>
<dbReference type="Gene3D" id="3.40.50.410">
    <property type="entry name" value="von Willebrand factor, type A domain"/>
    <property type="match status" value="1"/>
</dbReference>
<dbReference type="RefSeq" id="WP_244356948.1">
    <property type="nucleotide sequence ID" value="NZ_JAJNNZ010000006.1"/>
</dbReference>
<comment type="caution">
    <text evidence="2">The sequence shown here is derived from an EMBL/GenBank/DDBJ whole genome shotgun (WGS) entry which is preliminary data.</text>
</comment>
<dbReference type="Pfam" id="PF01882">
    <property type="entry name" value="DUF58"/>
    <property type="match status" value="1"/>
</dbReference>
<name>A0A9X1W9X9_9VIBR</name>
<dbReference type="InterPro" id="IPR002881">
    <property type="entry name" value="DUF58"/>
</dbReference>
<dbReference type="SMART" id="SM00327">
    <property type="entry name" value="VWA"/>
    <property type="match status" value="1"/>
</dbReference>
<accession>A0A9X1W9X9</accession>
<dbReference type="InterPro" id="IPR036465">
    <property type="entry name" value="vWFA_dom_sf"/>
</dbReference>
<dbReference type="AlphaFoldDB" id="A0A9X1W9X9"/>
<protein>
    <submittedName>
        <fullName evidence="2">DUF58 domain-containing protein</fullName>
    </submittedName>
</protein>
<dbReference type="PANTHER" id="PTHR33608">
    <property type="entry name" value="BLL2464 PROTEIN"/>
    <property type="match status" value="1"/>
</dbReference>
<gene>
    <name evidence="2" type="ORF">LNL84_09240</name>
</gene>
<proteinExistence type="predicted"/>
<evidence type="ECO:0000259" key="1">
    <source>
        <dbReference type="SMART" id="SM00327"/>
    </source>
</evidence>
<dbReference type="SUPFAM" id="SSF53300">
    <property type="entry name" value="vWA-like"/>
    <property type="match status" value="1"/>
</dbReference>
<dbReference type="InterPro" id="IPR002035">
    <property type="entry name" value="VWF_A"/>
</dbReference>
<reference evidence="2" key="1">
    <citation type="submission" date="2021-11" db="EMBL/GenBank/DDBJ databases">
        <title>Vibrio ZSDE26 sp. nov. and Vibrio ZSDZ34 sp. nov., isolated from coastal seawater in Qingdao.</title>
        <authorList>
            <person name="Zhang P."/>
        </authorList>
    </citation>
    <scope>NUCLEOTIDE SEQUENCE</scope>
    <source>
        <strain evidence="2">ZSDZ34</strain>
    </source>
</reference>
<feature type="domain" description="VWFA" evidence="1">
    <location>
        <begin position="89"/>
        <end position="275"/>
    </location>
</feature>
<organism evidence="2 3">
    <name type="scientific">Vibrio gelatinilyticus</name>
    <dbReference type="NCBI Taxonomy" id="2893468"/>
    <lineage>
        <taxon>Bacteria</taxon>
        <taxon>Pseudomonadati</taxon>
        <taxon>Pseudomonadota</taxon>
        <taxon>Gammaproteobacteria</taxon>
        <taxon>Vibrionales</taxon>
        <taxon>Vibrionaceae</taxon>
        <taxon>Vibrio</taxon>
    </lineage>
</organism>
<dbReference type="PANTHER" id="PTHR33608:SF12">
    <property type="entry name" value="DUF58 DOMAIN-CONTAINING PROTEIN"/>
    <property type="match status" value="1"/>
</dbReference>
<keyword evidence="3" id="KW-1185">Reference proteome</keyword>